<dbReference type="EMBL" id="CP009302">
    <property type="protein sequence ID" value="AJC11407.1"/>
    <property type="molecule type" value="Genomic_DNA"/>
</dbReference>
<dbReference type="InterPro" id="IPR036388">
    <property type="entry name" value="WH-like_DNA-bd_sf"/>
</dbReference>
<sequence length="483" mass="51316">MGESVAQHREKFSIESAWIRCFAALSALLVETWLVNSVLYPQVSMVIPEARDAASLVGVAGFVAFAVAASKRPSLLDERRLAIGSFAGYGTGLSLIAGGLLYGNPALVFAGACLRTLSTRWFVIQTGLALCNLGGRSCMLCIASSFVASYLLRIPFEMAGGVVSGAVLAAIPCVVFFLVRGLAGETLSYVRSGSPRSELSITQPETYVPFAHALFASFFVFRIAYGFALAFGSTEGNPHQTLFGLIPVALVCAMVFLPKMPKADMLFQAAALLVIAGFLVAVAFGGYRDGWPFHSVVNGLLYAGSECFEILMWFVLVSIGSRNKANSLVVFAWGRAACSAGLLAGVTIGHAVNGFDGAIAGSAAIAVVLFSFVAVNMTVFKNLGFQATIEGVRSEKALVVPARSESGLAEKSLCAAQCYALTKRETEILGMLARGRNASFVQEQLTVSRNTVKTHVANIYAKLGVHSQQELIDLVEQIETVRL</sequence>
<feature type="transmembrane region" description="Helical" evidence="4">
    <location>
        <begin position="328"/>
        <end position="352"/>
    </location>
</feature>
<keyword evidence="4" id="KW-0812">Transmembrane</keyword>
<dbReference type="CDD" id="cd06170">
    <property type="entry name" value="LuxR_C_like"/>
    <property type="match status" value="1"/>
</dbReference>
<dbReference type="OrthoDB" id="3196270at2"/>
<dbReference type="PROSITE" id="PS50043">
    <property type="entry name" value="HTH_LUXR_2"/>
    <property type="match status" value="1"/>
</dbReference>
<reference evidence="6 7" key="2">
    <citation type="journal article" date="2015" name="Genome Announc.">
        <title>Complete Genome Sequence of Coriobacteriaceae Strain 68-1-3, a Novel Mucus-Degrading Isolate from the Swine Intestinal Tract.</title>
        <authorList>
            <person name="Looft T."/>
            <person name="Bayles D.O."/>
            <person name="Alt D.P."/>
            <person name="Stanton T.B."/>
        </authorList>
    </citation>
    <scope>NUCLEOTIDE SEQUENCE [LARGE SCALE GENOMIC DNA]</scope>
    <source>
        <strain evidence="6 7">68-1-3</strain>
    </source>
</reference>
<dbReference type="STRING" id="1531429.JI75_00500"/>
<keyword evidence="3" id="KW-0804">Transcription</keyword>
<keyword evidence="2" id="KW-0238">DNA-binding</keyword>
<dbReference type="InterPro" id="IPR000792">
    <property type="entry name" value="Tscrpt_reg_LuxR_C"/>
</dbReference>
<feature type="transmembrane region" description="Helical" evidence="4">
    <location>
        <begin position="206"/>
        <end position="228"/>
    </location>
</feature>
<feature type="transmembrane region" description="Helical" evidence="4">
    <location>
        <begin position="81"/>
        <end position="102"/>
    </location>
</feature>
<dbReference type="SUPFAM" id="SSF46894">
    <property type="entry name" value="C-terminal effector domain of the bipartite response regulators"/>
    <property type="match status" value="1"/>
</dbReference>
<dbReference type="SMART" id="SM00421">
    <property type="entry name" value="HTH_LUXR"/>
    <property type="match status" value="1"/>
</dbReference>
<evidence type="ECO:0000256" key="2">
    <source>
        <dbReference type="ARBA" id="ARBA00023125"/>
    </source>
</evidence>
<keyword evidence="7" id="KW-1185">Reference proteome</keyword>
<feature type="transmembrane region" description="Helical" evidence="4">
    <location>
        <begin position="21"/>
        <end position="41"/>
    </location>
</feature>
<evidence type="ECO:0000313" key="6">
    <source>
        <dbReference type="EMBL" id="AJC11407.1"/>
    </source>
</evidence>
<dbReference type="Gene3D" id="1.10.10.10">
    <property type="entry name" value="Winged helix-like DNA-binding domain superfamily/Winged helix DNA-binding domain"/>
    <property type="match status" value="1"/>
</dbReference>
<evidence type="ECO:0000256" key="4">
    <source>
        <dbReference type="SAM" id="Phobius"/>
    </source>
</evidence>
<organism evidence="6 7">
    <name type="scientific">Berryella intestinalis</name>
    <dbReference type="NCBI Taxonomy" id="1531429"/>
    <lineage>
        <taxon>Bacteria</taxon>
        <taxon>Bacillati</taxon>
        <taxon>Actinomycetota</taxon>
        <taxon>Coriobacteriia</taxon>
        <taxon>Eggerthellales</taxon>
        <taxon>Eggerthellaceae</taxon>
        <taxon>Berryella</taxon>
    </lineage>
</organism>
<dbReference type="PRINTS" id="PR00038">
    <property type="entry name" value="HTHLUXR"/>
</dbReference>
<keyword evidence="4" id="KW-0472">Membrane</keyword>
<feature type="transmembrane region" description="Helical" evidence="4">
    <location>
        <begin position="138"/>
        <end position="156"/>
    </location>
</feature>
<feature type="transmembrane region" description="Helical" evidence="4">
    <location>
        <begin position="358"/>
        <end position="380"/>
    </location>
</feature>
<feature type="transmembrane region" description="Helical" evidence="4">
    <location>
        <begin position="162"/>
        <end position="183"/>
    </location>
</feature>
<dbReference type="Proteomes" id="UP000031121">
    <property type="component" value="Chromosome"/>
</dbReference>
<feature type="transmembrane region" description="Helical" evidence="4">
    <location>
        <begin position="299"/>
        <end position="316"/>
    </location>
</feature>
<dbReference type="Pfam" id="PF00196">
    <property type="entry name" value="GerE"/>
    <property type="match status" value="1"/>
</dbReference>
<feature type="transmembrane region" description="Helical" evidence="4">
    <location>
        <begin position="269"/>
        <end position="287"/>
    </location>
</feature>
<dbReference type="PANTHER" id="PTHR44688">
    <property type="entry name" value="DNA-BINDING TRANSCRIPTIONAL ACTIVATOR DEVR_DOSR"/>
    <property type="match status" value="1"/>
</dbReference>
<protein>
    <submittedName>
        <fullName evidence="6">LuxR family transcriptional regulator</fullName>
    </submittedName>
</protein>
<feature type="transmembrane region" description="Helical" evidence="4">
    <location>
        <begin position="240"/>
        <end position="257"/>
    </location>
</feature>
<proteinExistence type="predicted"/>
<evidence type="ECO:0000256" key="1">
    <source>
        <dbReference type="ARBA" id="ARBA00023015"/>
    </source>
</evidence>
<evidence type="ECO:0000256" key="3">
    <source>
        <dbReference type="ARBA" id="ARBA00023163"/>
    </source>
</evidence>
<dbReference type="AlphaFoldDB" id="A0A0A8B8F4"/>
<keyword evidence="4" id="KW-1133">Transmembrane helix</keyword>
<feature type="transmembrane region" description="Helical" evidence="4">
    <location>
        <begin position="53"/>
        <end position="69"/>
    </location>
</feature>
<dbReference type="GO" id="GO:0006355">
    <property type="term" value="P:regulation of DNA-templated transcription"/>
    <property type="evidence" value="ECO:0007669"/>
    <property type="project" value="InterPro"/>
</dbReference>
<dbReference type="PANTHER" id="PTHR44688:SF16">
    <property type="entry name" value="DNA-BINDING TRANSCRIPTIONAL ACTIVATOR DEVR_DOSR"/>
    <property type="match status" value="1"/>
</dbReference>
<name>A0A0A8B8F4_9ACTN</name>
<evidence type="ECO:0000313" key="7">
    <source>
        <dbReference type="Proteomes" id="UP000031121"/>
    </source>
</evidence>
<dbReference type="KEGG" id="cbac:JI75_00500"/>
<keyword evidence="1" id="KW-0805">Transcription regulation</keyword>
<reference evidence="7" key="1">
    <citation type="submission" date="2014-08" db="EMBL/GenBank/DDBJ databases">
        <title>Coriobacteriaceae sp. complete genome.</title>
        <authorList>
            <person name="Looft T."/>
            <person name="Bayles D.O."/>
            <person name="Stanton T.B."/>
        </authorList>
    </citation>
    <scope>NUCLEOTIDE SEQUENCE [LARGE SCALE GENOMIC DNA]</scope>
    <source>
        <strain evidence="7">68-1-3</strain>
    </source>
</reference>
<gene>
    <name evidence="6" type="ORF">JI75_00500</name>
</gene>
<dbReference type="RefSeq" id="WP_039687956.1">
    <property type="nucleotide sequence ID" value="NZ_CP009302.1"/>
</dbReference>
<evidence type="ECO:0000259" key="5">
    <source>
        <dbReference type="PROSITE" id="PS50043"/>
    </source>
</evidence>
<dbReference type="HOGENOM" id="CLU_027066_3_0_11"/>
<accession>A0A0A8B8F4</accession>
<feature type="domain" description="HTH luxR-type" evidence="5">
    <location>
        <begin position="412"/>
        <end position="479"/>
    </location>
</feature>
<dbReference type="GO" id="GO:0003677">
    <property type="term" value="F:DNA binding"/>
    <property type="evidence" value="ECO:0007669"/>
    <property type="project" value="UniProtKB-KW"/>
</dbReference>
<dbReference type="InterPro" id="IPR016032">
    <property type="entry name" value="Sig_transdc_resp-reg_C-effctor"/>
</dbReference>